<dbReference type="eggNOG" id="ENOG502S51E">
    <property type="taxonomic scope" value="Eukaryota"/>
</dbReference>
<feature type="transmembrane region" description="Helical" evidence="3">
    <location>
        <begin position="289"/>
        <end position="309"/>
    </location>
</feature>
<evidence type="ECO:0000313" key="5">
    <source>
        <dbReference type="EMBL" id="EFC42993.1"/>
    </source>
</evidence>
<dbReference type="KEGG" id="ngr:NAEGRDRAFT_58412"/>
<dbReference type="Pfam" id="PF00149">
    <property type="entry name" value="Metallophos"/>
    <property type="match status" value="1"/>
</dbReference>
<proteinExistence type="predicted"/>
<feature type="region of interest" description="Disordered" evidence="2">
    <location>
        <begin position="95"/>
        <end position="117"/>
    </location>
</feature>
<keyword evidence="3" id="KW-1133">Transmembrane helix</keyword>
<dbReference type="EMBL" id="GG738876">
    <property type="protein sequence ID" value="EFC42993.1"/>
    <property type="molecule type" value="Genomic_DNA"/>
</dbReference>
<keyword evidence="1" id="KW-0732">Signal</keyword>
<feature type="transmembrane region" description="Helical" evidence="3">
    <location>
        <begin position="138"/>
        <end position="164"/>
    </location>
</feature>
<feature type="transmembrane region" description="Helical" evidence="3">
    <location>
        <begin position="51"/>
        <end position="84"/>
    </location>
</feature>
<gene>
    <name evidence="5" type="ORF">NAEGRDRAFT_58412</name>
</gene>
<reference evidence="5 6" key="1">
    <citation type="journal article" date="2010" name="Cell">
        <title>The genome of Naegleria gruberi illuminates early eukaryotic versatility.</title>
        <authorList>
            <person name="Fritz-Laylin L.K."/>
            <person name="Prochnik S.E."/>
            <person name="Ginger M.L."/>
            <person name="Dacks J.B."/>
            <person name="Carpenter M.L."/>
            <person name="Field M.C."/>
            <person name="Kuo A."/>
            <person name="Paredez A."/>
            <person name="Chapman J."/>
            <person name="Pham J."/>
            <person name="Shu S."/>
            <person name="Neupane R."/>
            <person name="Cipriano M."/>
            <person name="Mancuso J."/>
            <person name="Tu H."/>
            <person name="Salamov A."/>
            <person name="Lindquist E."/>
            <person name="Shapiro H."/>
            <person name="Lucas S."/>
            <person name="Grigoriev I.V."/>
            <person name="Cande W.Z."/>
            <person name="Fulton C."/>
            <person name="Rokhsar D.S."/>
            <person name="Dawson S.C."/>
        </authorList>
    </citation>
    <scope>NUCLEOTIDE SEQUENCE [LARGE SCALE GENOMIC DNA]</scope>
    <source>
        <strain evidence="5 6">NEG-M</strain>
    </source>
</reference>
<evidence type="ECO:0000256" key="1">
    <source>
        <dbReference type="ARBA" id="ARBA00022729"/>
    </source>
</evidence>
<keyword evidence="6" id="KW-1185">Reference proteome</keyword>
<dbReference type="AlphaFoldDB" id="D2VJQ2"/>
<evidence type="ECO:0000313" key="6">
    <source>
        <dbReference type="Proteomes" id="UP000006671"/>
    </source>
</evidence>
<organism evidence="6">
    <name type="scientific">Naegleria gruberi</name>
    <name type="common">Amoeba</name>
    <dbReference type="NCBI Taxonomy" id="5762"/>
    <lineage>
        <taxon>Eukaryota</taxon>
        <taxon>Discoba</taxon>
        <taxon>Heterolobosea</taxon>
        <taxon>Tetramitia</taxon>
        <taxon>Eutetramitia</taxon>
        <taxon>Vahlkampfiidae</taxon>
        <taxon>Naegleria</taxon>
    </lineage>
</organism>
<dbReference type="Proteomes" id="UP000006671">
    <property type="component" value="Unassembled WGS sequence"/>
</dbReference>
<dbReference type="Gene3D" id="3.60.21.10">
    <property type="match status" value="1"/>
</dbReference>
<name>D2VJQ2_NAEGR</name>
<keyword evidence="3" id="KW-0472">Membrane</keyword>
<dbReference type="GO" id="GO:0003993">
    <property type="term" value="F:acid phosphatase activity"/>
    <property type="evidence" value="ECO:0007669"/>
    <property type="project" value="InterPro"/>
</dbReference>
<dbReference type="OrthoDB" id="19406at2759"/>
<dbReference type="InterPro" id="IPR039331">
    <property type="entry name" value="PAPs-like"/>
</dbReference>
<evidence type="ECO:0000259" key="4">
    <source>
        <dbReference type="Pfam" id="PF00149"/>
    </source>
</evidence>
<dbReference type="SUPFAM" id="SSF56300">
    <property type="entry name" value="Metallo-dependent phosphatases"/>
    <property type="match status" value="1"/>
</dbReference>
<dbReference type="OMA" id="FTYMTIS"/>
<dbReference type="PANTHER" id="PTHR22953">
    <property type="entry name" value="ACID PHOSPHATASE RELATED"/>
    <property type="match status" value="1"/>
</dbReference>
<feature type="transmembrane region" description="Helical" evidence="3">
    <location>
        <begin position="170"/>
        <end position="193"/>
    </location>
</feature>
<evidence type="ECO:0000256" key="2">
    <source>
        <dbReference type="SAM" id="MobiDB-lite"/>
    </source>
</evidence>
<dbReference type="RefSeq" id="XP_002675737.1">
    <property type="nucleotide sequence ID" value="XM_002675691.1"/>
</dbReference>
<dbReference type="GeneID" id="8852967"/>
<feature type="compositionally biased region" description="Low complexity" evidence="2">
    <location>
        <begin position="97"/>
        <end position="108"/>
    </location>
</feature>
<dbReference type="InterPro" id="IPR029052">
    <property type="entry name" value="Metallo-depent_PP-like"/>
</dbReference>
<evidence type="ECO:0000256" key="3">
    <source>
        <dbReference type="SAM" id="Phobius"/>
    </source>
</evidence>
<dbReference type="PANTHER" id="PTHR22953:SF153">
    <property type="entry name" value="PURPLE ACID PHOSPHATASE"/>
    <property type="match status" value="1"/>
</dbReference>
<dbReference type="VEuPathDB" id="AmoebaDB:NAEGRDRAFT_58412"/>
<sequence length="807" mass="91148">MSQTLASTIYHNNTIGLLNYTDSQTLLTEFVRFSAFKLYGNVFHYTYVDDHFYSVGFILGMISLGIFIVFVLPCQLAVNILYGIRARKILKKNRNNSSIETPPSSASSGDASVNKEEKKNNTDKYTFRETLKKAWYEYVLLEGVARATPSFVMVVFICLVIWLTSAFSKIHFAGAAVLMAITMTMWLIQWVLFDLGTFTYEVLRSFSTRFGKSKTSEVTKDQELKNVDVTTSTTSTMNINQSTTAIVPPSNDSSSHHHHSEHRFGGLVKDISFGYVKSLANPLFRRHPLLGVLIVFIFFFVTFLIFLVVNGVTADFCVAYDPIEISTLATRAGDSTRCKSGTICFTYMTISADISSEMIVNFQIDAKQLNSSFVYYGTFDPNAEFQFDSKTALKANANCFKMTVIEIDRWQCYVNLRGLQSSSSYYVKSAFTGKDYTATSVTFEDSNVYKFRTAPSASSPDRIVSFLNGGDLAWGTNFLSLVKLIPPTGKNISTAPYFFMVGGDVAYDNGCAYCYMRWESWFSNWAKYMVVPLQHTSSVSHTYTLPLASCVGNHEAGNFKRPRSDDAFYIRYFPHELEGDSSNLIVSDPQYTRKLQHVHYLSSHTLLMVLDSWVHESPEQQVSYIVNYFNALDPSKYKNRMVTIHEGIYASSSELSPMTAAMREQWEALFLKYNITLVLENHVHTYKQTYPLRFGKVMDTKADPLNSRAGADNDYYYERNIYNGLGKEEEKGIIYVGDGSLGAHFYGDKLLFGDPMFRQLGIITHFHHIITHDTNSVPTIELTAYGYDSSTGDSYRVSGSGLTIKTF</sequence>
<protein>
    <recommendedName>
        <fullName evidence="4">Calcineurin-like phosphoesterase domain-containing protein</fullName>
    </recommendedName>
</protein>
<dbReference type="InterPro" id="IPR004843">
    <property type="entry name" value="Calcineurin-like_PHP"/>
</dbReference>
<dbReference type="InParanoid" id="D2VJQ2"/>
<keyword evidence="3" id="KW-0812">Transmembrane</keyword>
<accession>D2VJQ2</accession>
<feature type="domain" description="Calcineurin-like phosphoesterase" evidence="4">
    <location>
        <begin position="493"/>
        <end position="685"/>
    </location>
</feature>